<dbReference type="PANTHER" id="PTHR43540:SF1">
    <property type="entry name" value="ISOCHORISMATASE HYDROLASE"/>
    <property type="match status" value="1"/>
</dbReference>
<keyword evidence="1" id="KW-0378">Hydrolase</keyword>
<evidence type="ECO:0000259" key="2">
    <source>
        <dbReference type="Pfam" id="PF00857"/>
    </source>
</evidence>
<keyword evidence="4" id="KW-1185">Reference proteome</keyword>
<dbReference type="Pfam" id="PF00857">
    <property type="entry name" value="Isochorismatase"/>
    <property type="match status" value="1"/>
</dbReference>
<dbReference type="PANTHER" id="PTHR43540">
    <property type="entry name" value="PEROXYUREIDOACRYLATE/UREIDOACRYLATE AMIDOHYDROLASE-RELATED"/>
    <property type="match status" value="1"/>
</dbReference>
<dbReference type="OrthoDB" id="7500697at2"/>
<evidence type="ECO:0000256" key="1">
    <source>
        <dbReference type="ARBA" id="ARBA00022801"/>
    </source>
</evidence>
<protein>
    <submittedName>
        <fullName evidence="3">Nicotinamidase-related amidase</fullName>
    </submittedName>
</protein>
<reference evidence="4" key="1">
    <citation type="submission" date="2016-10" db="EMBL/GenBank/DDBJ databases">
        <authorList>
            <person name="Varghese N."/>
            <person name="Submissions S."/>
        </authorList>
    </citation>
    <scope>NUCLEOTIDE SEQUENCE [LARGE SCALE GENOMIC DNA]</scope>
    <source>
        <strain evidence="4">DSM 22017</strain>
    </source>
</reference>
<feature type="domain" description="Isochorismatase-like" evidence="2">
    <location>
        <begin position="42"/>
        <end position="226"/>
    </location>
</feature>
<organism evidence="3 4">
    <name type="scientific">Nocardioides exalbidus</name>
    <dbReference type="NCBI Taxonomy" id="402596"/>
    <lineage>
        <taxon>Bacteria</taxon>
        <taxon>Bacillati</taxon>
        <taxon>Actinomycetota</taxon>
        <taxon>Actinomycetes</taxon>
        <taxon>Propionibacteriales</taxon>
        <taxon>Nocardioidaceae</taxon>
        <taxon>Nocardioides</taxon>
    </lineage>
</organism>
<dbReference type="InterPro" id="IPR000868">
    <property type="entry name" value="Isochorismatase-like_dom"/>
</dbReference>
<evidence type="ECO:0000313" key="3">
    <source>
        <dbReference type="EMBL" id="SEC22983.1"/>
    </source>
</evidence>
<dbReference type="InterPro" id="IPR036380">
    <property type="entry name" value="Isochorismatase-like_sf"/>
</dbReference>
<dbReference type="RefSeq" id="WP_090968902.1">
    <property type="nucleotide sequence ID" value="NZ_FNRT01000002.1"/>
</dbReference>
<dbReference type="Gene3D" id="3.40.50.850">
    <property type="entry name" value="Isochorismatase-like"/>
    <property type="match status" value="1"/>
</dbReference>
<evidence type="ECO:0000313" key="4">
    <source>
        <dbReference type="Proteomes" id="UP000198742"/>
    </source>
</evidence>
<dbReference type="Proteomes" id="UP000198742">
    <property type="component" value="Unassembled WGS sequence"/>
</dbReference>
<sequence>MSTPTGDRPWEVGGAGIIDETTRHRYELAGFGKPIGMGTRPALLIIDVQYRTIGTTPAPFEESVEEFTTSCGEVGHAAVTHIAELVALFRAKGWPILYPHVAPKQSYDTGALAAKVPGIMDVPARGYDFVEEVAPREGDVLLPKRHPSAFFGTPLASYLVEAGADTLVVTGCTTSGCVRSSVADAFSYNFKVSVPSDAVYDRSPVVHEANLFDMSQKYADVATTAEILERLSTIPEAAAR</sequence>
<name>A0A1H4QTN0_9ACTN</name>
<gene>
    <name evidence="3" type="ORF">SAMN04489844_1917</name>
</gene>
<proteinExistence type="predicted"/>
<dbReference type="GO" id="GO:0016787">
    <property type="term" value="F:hydrolase activity"/>
    <property type="evidence" value="ECO:0007669"/>
    <property type="project" value="UniProtKB-KW"/>
</dbReference>
<dbReference type="EMBL" id="FNRT01000002">
    <property type="protein sequence ID" value="SEC22983.1"/>
    <property type="molecule type" value="Genomic_DNA"/>
</dbReference>
<dbReference type="AlphaFoldDB" id="A0A1H4QTN0"/>
<dbReference type="SUPFAM" id="SSF52499">
    <property type="entry name" value="Isochorismatase-like hydrolases"/>
    <property type="match status" value="1"/>
</dbReference>
<dbReference type="InterPro" id="IPR050272">
    <property type="entry name" value="Isochorismatase-like_hydrls"/>
</dbReference>
<dbReference type="STRING" id="402596.SAMN04489844_1917"/>
<accession>A0A1H4QTN0</accession>